<accession>A0ABR9J400</accession>
<protein>
    <recommendedName>
        <fullName evidence="3">DUF4188 domain-containing protein</fullName>
    </recommendedName>
</protein>
<gene>
    <name evidence="1" type="ORF">H4W26_000476</name>
</gene>
<proteinExistence type="predicted"/>
<reference evidence="1 2" key="1">
    <citation type="submission" date="2020-10" db="EMBL/GenBank/DDBJ databases">
        <title>Sequencing the genomes of 1000 actinobacteria strains.</title>
        <authorList>
            <person name="Klenk H.-P."/>
        </authorList>
    </citation>
    <scope>NUCLEOTIDE SEQUENCE [LARGE SCALE GENOMIC DNA]</scope>
    <source>
        <strain evidence="1 2">DSM 15474</strain>
    </source>
</reference>
<dbReference type="InterPro" id="IPR025444">
    <property type="entry name" value="Monooxy_af470"/>
</dbReference>
<keyword evidence="2" id="KW-1185">Reference proteome</keyword>
<dbReference type="Pfam" id="PF13826">
    <property type="entry name" value="Monooxy_af470-like"/>
    <property type="match status" value="1"/>
</dbReference>
<evidence type="ECO:0008006" key="3">
    <source>
        <dbReference type="Google" id="ProtNLM"/>
    </source>
</evidence>
<dbReference type="EMBL" id="JADBEE010000001">
    <property type="protein sequence ID" value="MBE1513721.1"/>
    <property type="molecule type" value="Genomic_DNA"/>
</dbReference>
<organism evidence="1 2">
    <name type="scientific">Nesterenkonia halotolerans</name>
    <dbReference type="NCBI Taxonomy" id="225325"/>
    <lineage>
        <taxon>Bacteria</taxon>
        <taxon>Bacillati</taxon>
        <taxon>Actinomycetota</taxon>
        <taxon>Actinomycetes</taxon>
        <taxon>Micrococcales</taxon>
        <taxon>Micrococcaceae</taxon>
        <taxon>Nesterenkonia</taxon>
    </lineage>
</organism>
<evidence type="ECO:0000313" key="1">
    <source>
        <dbReference type="EMBL" id="MBE1513721.1"/>
    </source>
</evidence>
<evidence type="ECO:0000313" key="2">
    <source>
        <dbReference type="Proteomes" id="UP000636579"/>
    </source>
</evidence>
<name>A0ABR9J400_9MICC</name>
<sequence length="158" mass="17669">MPKIIRGRHTHRHEGPVVVFMIGMTINKPWKFNRWAPVFAAMPKMLEELSRDPDSGLLGYRMTIGRGGPLVIQYWSSTEALYRYAADPESSHRPAWAAFNRRARQDPGAVGIWHETYAVEKAESVYVDTPAAGLSRATSSVPVTTARTNAQDRLNFGA</sequence>
<dbReference type="Proteomes" id="UP000636579">
    <property type="component" value="Unassembled WGS sequence"/>
</dbReference>
<comment type="caution">
    <text evidence="1">The sequence shown here is derived from an EMBL/GenBank/DDBJ whole genome shotgun (WGS) entry which is preliminary data.</text>
</comment>